<evidence type="ECO:0000259" key="3">
    <source>
        <dbReference type="Pfam" id="PF21688"/>
    </source>
</evidence>
<accession>A0A085WB34</accession>
<gene>
    <name evidence="4" type="ORF">DB31_1915</name>
</gene>
<evidence type="ECO:0000313" key="4">
    <source>
        <dbReference type="EMBL" id="KFE64897.1"/>
    </source>
</evidence>
<dbReference type="AlphaFoldDB" id="A0A085WB34"/>
<dbReference type="RefSeq" id="WP_044193865.1">
    <property type="nucleotide sequence ID" value="NZ_JMCB01000013.1"/>
</dbReference>
<dbReference type="Pfam" id="PF07992">
    <property type="entry name" value="Pyr_redox_2"/>
    <property type="match status" value="1"/>
</dbReference>
<dbReference type="SUPFAM" id="SSF51905">
    <property type="entry name" value="FAD/NAD(P)-binding domain"/>
    <property type="match status" value="1"/>
</dbReference>
<keyword evidence="5" id="KW-1185">Reference proteome</keyword>
<dbReference type="InterPro" id="IPR036188">
    <property type="entry name" value="FAD/NAD-bd_sf"/>
</dbReference>
<evidence type="ECO:0000259" key="2">
    <source>
        <dbReference type="Pfam" id="PF07992"/>
    </source>
</evidence>
<dbReference type="OrthoDB" id="9772594at2"/>
<dbReference type="InterPro" id="IPR023753">
    <property type="entry name" value="FAD/NAD-binding_dom"/>
</dbReference>
<dbReference type="InterPro" id="IPR049516">
    <property type="entry name" value="FAD-depend_C"/>
</dbReference>
<dbReference type="InterPro" id="IPR028348">
    <property type="entry name" value="FAD-binding_protein"/>
</dbReference>
<feature type="region of interest" description="Disordered" evidence="1">
    <location>
        <begin position="67"/>
        <end position="88"/>
    </location>
</feature>
<dbReference type="PATRIC" id="fig|394096.3.peg.6250"/>
<name>A0A085WB34_9BACT</name>
<dbReference type="Gene3D" id="3.50.50.60">
    <property type="entry name" value="FAD/NAD(P)-binding domain"/>
    <property type="match status" value="2"/>
</dbReference>
<proteinExistence type="predicted"/>
<evidence type="ECO:0000313" key="5">
    <source>
        <dbReference type="Proteomes" id="UP000028725"/>
    </source>
</evidence>
<dbReference type="Gene3D" id="3.30.70.2700">
    <property type="match status" value="1"/>
</dbReference>
<sequence length="531" mass="58010">MAYRINNIGLWLDEPEELLGERAAEKLGVTRSDLASVRVVRSVLDARKKGSPRYIYTLEVTLVPGRKPARLPPDVGEAPPPPEPLPRVKEPERWPLIIGTGPAGLFCALGLLERGVRSILLERGREVVTRRKDVAKLMRDGSLDPESNMNFGEGGAGAYTDGKLSTRINHPMVRKVIETFAQYGAPDHILVEGKPHIGSDLLPGAVARIRDMLIAGGCQVLFEHKVEDLLYSDGRVAGVKLVDGRTLESDRVVLAPGNSARELYERFAKDGRVSVEAKPFALGFRAEHPQGLINSIQYGNAAKNPKLPPADYKLAENLEVDGEVRGVYSFCMCPGGIVVPTPTEDGLQCTNGMSNSRRNAKYANAGIVVTVSVQDFEREGFHGTLAGLEFQRHWEKKAYELGEGRFFAPAQTIPDYLARRVKKEPGGTSYRPGLVHADLNRLFPERLTESIKQALRGFDRKMRGFISDEGKLIGIESRTSSPVRITRGDDLHSVSLRGLYPAGEGCGYAGGIVSSAIDGLRIAEQIAGELT</sequence>
<dbReference type="PANTHER" id="PTHR42842">
    <property type="entry name" value="FAD/NAD(P)-BINDING OXIDOREDUCTASE"/>
    <property type="match status" value="1"/>
</dbReference>
<organism evidence="4 5">
    <name type="scientific">Hyalangium minutum</name>
    <dbReference type="NCBI Taxonomy" id="394096"/>
    <lineage>
        <taxon>Bacteria</taxon>
        <taxon>Pseudomonadati</taxon>
        <taxon>Myxococcota</taxon>
        <taxon>Myxococcia</taxon>
        <taxon>Myxococcales</taxon>
        <taxon>Cystobacterineae</taxon>
        <taxon>Archangiaceae</taxon>
        <taxon>Hyalangium</taxon>
    </lineage>
</organism>
<evidence type="ECO:0000256" key="1">
    <source>
        <dbReference type="SAM" id="MobiDB-lite"/>
    </source>
</evidence>
<reference evidence="4 5" key="1">
    <citation type="submission" date="2014-04" db="EMBL/GenBank/DDBJ databases">
        <title>Genome assembly of Hyalangium minutum DSM 14724.</title>
        <authorList>
            <person name="Sharma G."/>
            <person name="Subramanian S."/>
        </authorList>
    </citation>
    <scope>NUCLEOTIDE SEQUENCE [LARGE SCALE GENOMIC DNA]</scope>
    <source>
        <strain evidence="4 5">DSM 14724</strain>
    </source>
</reference>
<dbReference type="STRING" id="394096.DB31_1915"/>
<protein>
    <submittedName>
        <fullName evidence="4">NAD(FAD)-utilizing dehydrogenase</fullName>
    </submittedName>
</protein>
<dbReference type="Pfam" id="PF21688">
    <property type="entry name" value="FAD-depend_C"/>
    <property type="match status" value="1"/>
</dbReference>
<comment type="caution">
    <text evidence="4">The sequence shown here is derived from an EMBL/GenBank/DDBJ whole genome shotgun (WGS) entry which is preliminary data.</text>
</comment>
<dbReference type="PANTHER" id="PTHR42842:SF3">
    <property type="entry name" value="FAD_NAD(P)-BINDING OXIDOREDUCTASE FAMILY PROTEIN"/>
    <property type="match status" value="1"/>
</dbReference>
<dbReference type="PIRSF" id="PIRSF038984">
    <property type="entry name" value="FAD_binding_protein"/>
    <property type="match status" value="1"/>
</dbReference>
<feature type="domain" description="FAD/NAD(P)-binding" evidence="2">
    <location>
        <begin position="96"/>
        <end position="263"/>
    </location>
</feature>
<dbReference type="Proteomes" id="UP000028725">
    <property type="component" value="Unassembled WGS sequence"/>
</dbReference>
<dbReference type="EMBL" id="JMCB01000013">
    <property type="protein sequence ID" value="KFE64897.1"/>
    <property type="molecule type" value="Genomic_DNA"/>
</dbReference>
<dbReference type="GO" id="GO:0016491">
    <property type="term" value="F:oxidoreductase activity"/>
    <property type="evidence" value="ECO:0007669"/>
    <property type="project" value="InterPro"/>
</dbReference>
<feature type="domain" description="FAD-dependent protein C-terminal" evidence="3">
    <location>
        <begin position="279"/>
        <end position="479"/>
    </location>
</feature>